<organism evidence="1 2">
    <name type="scientific">Fusobacterium mortiferum</name>
    <dbReference type="NCBI Taxonomy" id="850"/>
    <lineage>
        <taxon>Bacteria</taxon>
        <taxon>Fusobacteriati</taxon>
        <taxon>Fusobacteriota</taxon>
        <taxon>Fusobacteriia</taxon>
        <taxon>Fusobacteriales</taxon>
        <taxon>Fusobacteriaceae</taxon>
        <taxon>Fusobacterium</taxon>
    </lineage>
</organism>
<dbReference type="Gene3D" id="3.90.1580.10">
    <property type="entry name" value="paralog of FGE (formylglycine-generating enzyme)"/>
    <property type="match status" value="1"/>
</dbReference>
<sequence>MADYRQNTKANLPHKSQSYSSVFDSHPIFSNIGGWVVDTTTGALKYKLDKMDWSRKADGTPSNLTGTDGDVMVKIPAFFIKVTRQSNGKPKFEIDDTIPDLYGSNGKPGFMVHPAFKKPNGQIRPYFLWGAYKGYVQGTQLRSVAGVLPTVNKTKASFQDASRQGRDINYGIASIYEKWAIQLLFYTEFGTLDSQEACGRGIVDMTWEDGLTNNPDLRKTGQSNALGDRSGYIDNGNGNGKCSMRYRGIEDLWGNVWEFISGVLLTDTGWRYTNEHSKMDVASSMALYSKDMTQKVTNGYVTDMEYPVGLEWTFMPKSTGGGTNTYYCDYYWSHDPGEENIVLSGAGWSDGSNAGVACLNCDNVASDVKSDVGARLSYAQQ</sequence>
<dbReference type="Proteomes" id="UP000728968">
    <property type="component" value="Unassembled WGS sequence"/>
</dbReference>
<dbReference type="EMBL" id="JACJLT010000018">
    <property type="protein sequence ID" value="MBM6874695.1"/>
    <property type="molecule type" value="Genomic_DNA"/>
</dbReference>
<keyword evidence="2" id="KW-1185">Reference proteome</keyword>
<protein>
    <recommendedName>
        <fullName evidence="3">Sulfatase-modifying factor enzyme domain-containing protein</fullName>
    </recommendedName>
</protein>
<accession>A0ABS2G115</accession>
<reference evidence="1 2" key="1">
    <citation type="journal article" date="2021" name="Sci. Rep.">
        <title>The distribution of antibiotic resistance genes in chicken gut microbiota commensals.</title>
        <authorList>
            <person name="Juricova H."/>
            <person name="Matiasovicova J."/>
            <person name="Kubasova T."/>
            <person name="Cejkova D."/>
            <person name="Rychlik I."/>
        </authorList>
    </citation>
    <scope>NUCLEOTIDE SEQUENCE [LARGE SCALE GENOMIC DNA]</scope>
    <source>
        <strain evidence="1 2">An425</strain>
    </source>
</reference>
<dbReference type="InterPro" id="IPR042095">
    <property type="entry name" value="SUMF_sf"/>
</dbReference>
<evidence type="ECO:0000313" key="2">
    <source>
        <dbReference type="Proteomes" id="UP000728968"/>
    </source>
</evidence>
<evidence type="ECO:0008006" key="3">
    <source>
        <dbReference type="Google" id="ProtNLM"/>
    </source>
</evidence>
<evidence type="ECO:0000313" key="1">
    <source>
        <dbReference type="EMBL" id="MBM6874695.1"/>
    </source>
</evidence>
<name>A0ABS2G115_FUSMR</name>
<comment type="caution">
    <text evidence="1">The sequence shown here is derived from an EMBL/GenBank/DDBJ whole genome shotgun (WGS) entry which is preliminary data.</text>
</comment>
<gene>
    <name evidence="1" type="ORF">H6A04_03345</name>
</gene>
<proteinExistence type="predicted"/>
<dbReference type="RefSeq" id="WP_204715816.1">
    <property type="nucleotide sequence ID" value="NZ_JACJLT010000018.1"/>
</dbReference>